<accession>A0A9D1SQ10</accession>
<gene>
    <name evidence="7" type="ORF">IAD26_00160</name>
</gene>
<evidence type="ECO:0000256" key="5">
    <source>
        <dbReference type="ARBA" id="ARBA00038253"/>
    </source>
</evidence>
<dbReference type="Gene3D" id="1.25.40.10">
    <property type="entry name" value="Tetratricopeptide repeat domain"/>
    <property type="match status" value="2"/>
</dbReference>
<proteinExistence type="inferred from homology"/>
<dbReference type="EMBL" id="DVOD01000002">
    <property type="protein sequence ID" value="HIU91523.1"/>
    <property type="molecule type" value="Genomic_DNA"/>
</dbReference>
<organism evidence="7 8">
    <name type="scientific">Candidatus Limenecus avicola</name>
    <dbReference type="NCBI Taxonomy" id="2840847"/>
    <lineage>
        <taxon>Bacteria</taxon>
        <taxon>Bacillati</taxon>
        <taxon>Bacillota</taxon>
        <taxon>Clostridia</taxon>
        <taxon>Eubacteriales</taxon>
        <taxon>Clostridiaceae</taxon>
        <taxon>Clostridiaceae incertae sedis</taxon>
        <taxon>Candidatus Limenecus</taxon>
    </lineage>
</organism>
<evidence type="ECO:0000256" key="6">
    <source>
        <dbReference type="SAM" id="MobiDB-lite"/>
    </source>
</evidence>
<sequence length="489" mass="54632">MYNSIYPVQIKPYVPPQNKKVGNKEEEQESSQSSDLNKGRRASGSESAGSYGATDPNGKSKFERQEFPNGQKTTIDYSKSKVNIAQILTDFKNTAIAIGSPPNIIQEVESYLNIAESESLKNEPNKKRIQSNLKNASNILDEFISKTLNKNSKVVENWIDALFLQQVNYKSDPTTVNEDFLVKLPDKETGDMKPISKNLSQQAQKTEEPPAQPEPVQQQPQLQQAEPAAPSNPNVYIPQDSEVKKAFIQGKKYSAINQTDKALAAFQSALERSQVLGDTNAQGMICFEMGQIYDKNDNLEQALNFYNQAHQSTTDNNLKARAYYSMAQIYDDVVYFEPAMNHYFAAISFAGEADNLNAQTRALSDIGDMYAERYDIQNTYTYYGAAKNIALETNNTKTMGATWSRSGDALTMVNENVNALQDYKASAKFYEQSESPVKTARNYEKASVVMLKLGNRTKAKSLLEKAQKIALSASDNDYAQKIQKQLNVI</sequence>
<reference evidence="7" key="1">
    <citation type="submission" date="2020-10" db="EMBL/GenBank/DDBJ databases">
        <authorList>
            <person name="Gilroy R."/>
        </authorList>
    </citation>
    <scope>NUCLEOTIDE SEQUENCE</scope>
    <source>
        <strain evidence="7">CHK154-7741</strain>
    </source>
</reference>
<evidence type="ECO:0000256" key="3">
    <source>
        <dbReference type="ARBA" id="ARBA00022737"/>
    </source>
</evidence>
<reference evidence="7" key="2">
    <citation type="journal article" date="2021" name="PeerJ">
        <title>Extensive microbial diversity within the chicken gut microbiome revealed by metagenomics and culture.</title>
        <authorList>
            <person name="Gilroy R."/>
            <person name="Ravi A."/>
            <person name="Getino M."/>
            <person name="Pursley I."/>
            <person name="Horton D.L."/>
            <person name="Alikhan N.F."/>
            <person name="Baker D."/>
            <person name="Gharbi K."/>
            <person name="Hall N."/>
            <person name="Watson M."/>
            <person name="Adriaenssens E.M."/>
            <person name="Foster-Nyarko E."/>
            <person name="Jarju S."/>
            <person name="Secka A."/>
            <person name="Antonio M."/>
            <person name="Oren A."/>
            <person name="Chaudhuri R.R."/>
            <person name="La Ragione R."/>
            <person name="Hildebrand F."/>
            <person name="Pallen M.J."/>
        </authorList>
    </citation>
    <scope>NUCLEOTIDE SEQUENCE</scope>
    <source>
        <strain evidence="7">CHK154-7741</strain>
    </source>
</reference>
<dbReference type="PANTHER" id="PTHR46630">
    <property type="entry name" value="TETRATRICOPEPTIDE REPEAT PROTEIN 29"/>
    <property type="match status" value="1"/>
</dbReference>
<name>A0A9D1SQ10_9CLOT</name>
<dbReference type="InterPro" id="IPR051476">
    <property type="entry name" value="Bac_ResReg_Asp_Phosphatase"/>
</dbReference>
<evidence type="ECO:0000313" key="8">
    <source>
        <dbReference type="Proteomes" id="UP000886748"/>
    </source>
</evidence>
<dbReference type="GO" id="GO:0005737">
    <property type="term" value="C:cytoplasm"/>
    <property type="evidence" value="ECO:0007669"/>
    <property type="project" value="UniProtKB-SubCell"/>
</dbReference>
<comment type="subcellular location">
    <subcellularLocation>
        <location evidence="1">Cytoplasm</location>
    </subcellularLocation>
</comment>
<feature type="compositionally biased region" description="Low complexity" evidence="6">
    <location>
        <begin position="42"/>
        <end position="53"/>
    </location>
</feature>
<feature type="region of interest" description="Disordered" evidence="6">
    <location>
        <begin position="1"/>
        <end position="74"/>
    </location>
</feature>
<dbReference type="InterPro" id="IPR019734">
    <property type="entry name" value="TPR_rpt"/>
</dbReference>
<evidence type="ECO:0000256" key="1">
    <source>
        <dbReference type="ARBA" id="ARBA00004496"/>
    </source>
</evidence>
<dbReference type="SUPFAM" id="SSF48452">
    <property type="entry name" value="TPR-like"/>
    <property type="match status" value="2"/>
</dbReference>
<evidence type="ECO:0000256" key="4">
    <source>
        <dbReference type="ARBA" id="ARBA00022803"/>
    </source>
</evidence>
<dbReference type="InterPro" id="IPR011990">
    <property type="entry name" value="TPR-like_helical_dom_sf"/>
</dbReference>
<dbReference type="Proteomes" id="UP000886748">
    <property type="component" value="Unassembled WGS sequence"/>
</dbReference>
<dbReference type="AlphaFoldDB" id="A0A9D1SQ10"/>
<comment type="similarity">
    <text evidence="5">Belongs to the Rap family.</text>
</comment>
<evidence type="ECO:0000256" key="2">
    <source>
        <dbReference type="ARBA" id="ARBA00022490"/>
    </source>
</evidence>
<evidence type="ECO:0000313" key="7">
    <source>
        <dbReference type="EMBL" id="HIU91523.1"/>
    </source>
</evidence>
<feature type="region of interest" description="Disordered" evidence="6">
    <location>
        <begin position="199"/>
        <end position="236"/>
    </location>
</feature>
<keyword evidence="4" id="KW-0802">TPR repeat</keyword>
<keyword evidence="3" id="KW-0677">Repeat</keyword>
<dbReference type="PANTHER" id="PTHR46630:SF1">
    <property type="entry name" value="TETRATRICOPEPTIDE REPEAT PROTEIN 29"/>
    <property type="match status" value="1"/>
</dbReference>
<comment type="caution">
    <text evidence="7">The sequence shown here is derived from an EMBL/GenBank/DDBJ whole genome shotgun (WGS) entry which is preliminary data.</text>
</comment>
<feature type="compositionally biased region" description="Low complexity" evidence="6">
    <location>
        <begin position="214"/>
        <end position="229"/>
    </location>
</feature>
<protein>
    <submittedName>
        <fullName evidence="7">Tetratricopeptide repeat protein</fullName>
    </submittedName>
</protein>
<keyword evidence="2" id="KW-0963">Cytoplasm</keyword>
<dbReference type="Pfam" id="PF13181">
    <property type="entry name" value="TPR_8"/>
    <property type="match status" value="1"/>
</dbReference>
<dbReference type="SMART" id="SM00028">
    <property type="entry name" value="TPR"/>
    <property type="match status" value="4"/>
</dbReference>